<name>B6HWT9_PENRW</name>
<dbReference type="AlphaFoldDB" id="B6HWT9"/>
<accession>B6HWT9</accession>
<protein>
    <submittedName>
        <fullName evidence="1">Uncharacterized protein</fullName>
    </submittedName>
</protein>
<organism evidence="1 2">
    <name type="scientific">Penicillium rubens (strain ATCC 28089 / DSM 1075 / NRRL 1951 / Wisconsin 54-1255)</name>
    <name type="common">Penicillium chrysogenum</name>
    <dbReference type="NCBI Taxonomy" id="500485"/>
    <lineage>
        <taxon>Eukaryota</taxon>
        <taxon>Fungi</taxon>
        <taxon>Dikarya</taxon>
        <taxon>Ascomycota</taxon>
        <taxon>Pezizomycotina</taxon>
        <taxon>Eurotiomycetes</taxon>
        <taxon>Eurotiomycetidae</taxon>
        <taxon>Eurotiales</taxon>
        <taxon>Aspergillaceae</taxon>
        <taxon>Penicillium</taxon>
        <taxon>Penicillium chrysogenum species complex</taxon>
    </lineage>
</organism>
<dbReference type="EMBL" id="AM920439">
    <property type="protein sequence ID" value="CAP87056.1"/>
    <property type="molecule type" value="Genomic_DNA"/>
</dbReference>
<evidence type="ECO:0000313" key="1">
    <source>
        <dbReference type="EMBL" id="CAP87056.1"/>
    </source>
</evidence>
<evidence type="ECO:0000313" key="2">
    <source>
        <dbReference type="Proteomes" id="UP000000724"/>
    </source>
</evidence>
<dbReference type="HOGENOM" id="CLU_2073945_0_0_1"/>
<keyword evidence="2" id="KW-1185">Reference proteome</keyword>
<proteinExistence type="predicted"/>
<gene>
    <name evidence="1" type="ORF">Pc24g01480</name>
    <name evidence="1" type="ORF">PCH_Pc24g01480</name>
</gene>
<dbReference type="Proteomes" id="UP000000724">
    <property type="component" value="Contig Pc00c24"/>
</dbReference>
<sequence>MEGKSGEIGRLKRRPMLGSSGFSVVSSRNHCQMTGKYAKRVDSLNLFELVPGTECKYSSTYRLLLPCVKSLLAVVCCEDLAGLTGVASAKGLSPKTFGRYRFGGFDELALTGKDTERK</sequence>
<dbReference type="VEuPathDB" id="FungiDB:PCH_Pc24g01480"/>
<reference evidence="1 2" key="1">
    <citation type="journal article" date="2008" name="Nat. Biotechnol.">
        <title>Genome sequencing and analysis of the filamentous fungus Penicillium chrysogenum.</title>
        <authorList>
            <person name="van den Berg M.A."/>
            <person name="Albang R."/>
            <person name="Albermann K."/>
            <person name="Badger J.H."/>
            <person name="Daran J.-M."/>
            <person name="Driessen A.J.M."/>
            <person name="Garcia-Estrada C."/>
            <person name="Fedorova N.D."/>
            <person name="Harris D.M."/>
            <person name="Heijne W.H.M."/>
            <person name="Joardar V.S."/>
            <person name="Kiel J.A.K.W."/>
            <person name="Kovalchuk A."/>
            <person name="Martin J.F."/>
            <person name="Nierman W.C."/>
            <person name="Nijland J.G."/>
            <person name="Pronk J.T."/>
            <person name="Roubos J.A."/>
            <person name="van der Klei I.J."/>
            <person name="van Peij N.N.M.E."/>
            <person name="Veenhuis M."/>
            <person name="von Doehren H."/>
            <person name="Wagner C."/>
            <person name="Wortman J.R."/>
            <person name="Bovenberg R.A.L."/>
        </authorList>
    </citation>
    <scope>NUCLEOTIDE SEQUENCE [LARGE SCALE GENOMIC DNA]</scope>
    <source>
        <strain evidence="2">ATCC 28089 / DSM 1075 / NRRL 1951 / Wisconsin 54-1255</strain>
    </source>
</reference>